<evidence type="ECO:0000313" key="2">
    <source>
        <dbReference type="Proteomes" id="UP000612808"/>
    </source>
</evidence>
<organism evidence="1 2">
    <name type="scientific">Actinocatenispora rupis</name>
    <dbReference type="NCBI Taxonomy" id="519421"/>
    <lineage>
        <taxon>Bacteria</taxon>
        <taxon>Bacillati</taxon>
        <taxon>Actinomycetota</taxon>
        <taxon>Actinomycetes</taxon>
        <taxon>Micromonosporales</taxon>
        <taxon>Micromonosporaceae</taxon>
        <taxon>Actinocatenispora</taxon>
    </lineage>
</organism>
<gene>
    <name evidence="1" type="ORF">Aru02nite_61940</name>
</gene>
<sequence>MEVDFEVQVWSVGIARLPHHTDDVAGLDPLSNVDGRAAEHVAVAGEVWSGL</sequence>
<keyword evidence="2" id="KW-1185">Reference proteome</keyword>
<dbReference type="EMBL" id="BOMB01000041">
    <property type="protein sequence ID" value="GID15305.1"/>
    <property type="molecule type" value="Genomic_DNA"/>
</dbReference>
<accession>A0A8J3NFV9</accession>
<name>A0A8J3NFV9_9ACTN</name>
<evidence type="ECO:0000313" key="1">
    <source>
        <dbReference type="EMBL" id="GID15305.1"/>
    </source>
</evidence>
<reference evidence="1" key="1">
    <citation type="submission" date="2021-01" db="EMBL/GenBank/DDBJ databases">
        <title>Whole genome shotgun sequence of Actinocatenispora rupis NBRC 107355.</title>
        <authorList>
            <person name="Komaki H."/>
            <person name="Tamura T."/>
        </authorList>
    </citation>
    <scope>NUCLEOTIDE SEQUENCE</scope>
    <source>
        <strain evidence="1">NBRC 107355</strain>
    </source>
</reference>
<protein>
    <submittedName>
        <fullName evidence="1">Uncharacterized protein</fullName>
    </submittedName>
</protein>
<proteinExistence type="predicted"/>
<dbReference type="Proteomes" id="UP000612808">
    <property type="component" value="Unassembled WGS sequence"/>
</dbReference>
<dbReference type="AlphaFoldDB" id="A0A8J3NFV9"/>
<comment type="caution">
    <text evidence="1">The sequence shown here is derived from an EMBL/GenBank/DDBJ whole genome shotgun (WGS) entry which is preliminary data.</text>
</comment>